<sequence length="242" mass="26857">MAALGRILLYLLMAATSPALLAVGSDKHEALPYRVPPYQVPENTSAMELLRDLPLYELNPKYQEVRSIVEKNAATGRKTLIWSTFVRNLKSLERMLADFNPALIHGGTIDREAELKRFREDPTCAVLLSNPATLGEGVSLHHECHDAVYVDRDFSAGRFLQSLDRIHRLGLAPSTITKITVLSASGTIDELVEDRLARKLEFMGGILDDPNVRVLGDLEEEIDESVGMDLSDLAALSTYLNR</sequence>
<comment type="caution">
    <text evidence="4">The sequence shown here is derived from an EMBL/GenBank/DDBJ whole genome shotgun (WGS) entry which is preliminary data.</text>
</comment>
<dbReference type="InterPro" id="IPR049730">
    <property type="entry name" value="SNF2/RAD54-like_C"/>
</dbReference>
<evidence type="ECO:0000256" key="2">
    <source>
        <dbReference type="SAM" id="SignalP"/>
    </source>
</evidence>
<dbReference type="GO" id="GO:0016787">
    <property type="term" value="F:hydrolase activity"/>
    <property type="evidence" value="ECO:0007669"/>
    <property type="project" value="UniProtKB-KW"/>
</dbReference>
<keyword evidence="4" id="KW-0547">Nucleotide-binding</keyword>
<dbReference type="STRING" id="1276920.ADIAG_00462"/>
<proteinExistence type="predicted"/>
<evidence type="ECO:0000259" key="3">
    <source>
        <dbReference type="Pfam" id="PF00271"/>
    </source>
</evidence>
<accession>M7NF52</accession>
<dbReference type="PANTHER" id="PTHR45766">
    <property type="entry name" value="DNA ANNEALING HELICASE AND ENDONUCLEASE ZRANB3 FAMILY MEMBER"/>
    <property type="match status" value="1"/>
</dbReference>
<dbReference type="eggNOG" id="COG0553">
    <property type="taxonomic scope" value="Bacteria"/>
</dbReference>
<keyword evidence="1" id="KW-0378">Hydrolase</keyword>
<feature type="signal peptide" evidence="2">
    <location>
        <begin position="1"/>
        <end position="21"/>
    </location>
</feature>
<keyword evidence="4" id="KW-0347">Helicase</keyword>
<evidence type="ECO:0000313" key="4">
    <source>
        <dbReference type="EMBL" id="EMR00455.1"/>
    </source>
</evidence>
<dbReference type="Proteomes" id="UP000012015">
    <property type="component" value="Unassembled WGS sequence"/>
</dbReference>
<dbReference type="AlphaFoldDB" id="M7NF52"/>
<dbReference type="GO" id="GO:0006281">
    <property type="term" value="P:DNA repair"/>
    <property type="evidence" value="ECO:0007669"/>
    <property type="project" value="TreeGrafter"/>
</dbReference>
<dbReference type="EMBL" id="AOCK01000001">
    <property type="protein sequence ID" value="EMR00455.1"/>
    <property type="molecule type" value="Genomic_DNA"/>
</dbReference>
<dbReference type="PATRIC" id="fig|1276920.7.peg.460"/>
<dbReference type="PANTHER" id="PTHR45766:SF6">
    <property type="entry name" value="SWI_SNF-RELATED MATRIX-ASSOCIATED ACTIN-DEPENDENT REGULATOR OF CHROMATIN SUBFAMILY A-LIKE PROTEIN 1"/>
    <property type="match status" value="1"/>
</dbReference>
<organism evidence="4 5">
    <name type="scientific">Paeniglutamicibacter gangotriensis Lz1y</name>
    <dbReference type="NCBI Taxonomy" id="1276920"/>
    <lineage>
        <taxon>Bacteria</taxon>
        <taxon>Bacillati</taxon>
        <taxon>Actinomycetota</taxon>
        <taxon>Actinomycetes</taxon>
        <taxon>Micrococcales</taxon>
        <taxon>Micrococcaceae</taxon>
        <taxon>Paeniglutamicibacter</taxon>
    </lineage>
</organism>
<dbReference type="GO" id="GO:0004386">
    <property type="term" value="F:helicase activity"/>
    <property type="evidence" value="ECO:0007669"/>
    <property type="project" value="UniProtKB-KW"/>
</dbReference>
<feature type="domain" description="Helicase C-terminal" evidence="3">
    <location>
        <begin position="61"/>
        <end position="170"/>
    </location>
</feature>
<dbReference type="CDD" id="cd18793">
    <property type="entry name" value="SF2_C_SNF"/>
    <property type="match status" value="1"/>
</dbReference>
<evidence type="ECO:0000313" key="5">
    <source>
        <dbReference type="Proteomes" id="UP000012015"/>
    </source>
</evidence>
<keyword evidence="2" id="KW-0732">Signal</keyword>
<evidence type="ECO:0000256" key="1">
    <source>
        <dbReference type="ARBA" id="ARBA00022801"/>
    </source>
</evidence>
<gene>
    <name evidence="4" type="ORF">ADIAG_00462</name>
</gene>
<reference evidence="4 5" key="1">
    <citation type="journal article" date="2013" name="Genome Announc.">
        <title>Draft Genome Sequence of Arthrobacter gangotriensis Strain Lz1yT, Isolated from a Penguin Rookery Soil Sample Collected in Antarctica, near the Indian Station Dakshin Gangotri.</title>
        <authorList>
            <person name="Shivaji S."/>
            <person name="Ara S."/>
            <person name="Bandi S."/>
            <person name="Singh A."/>
            <person name="Kumar Pinnaka A."/>
        </authorList>
    </citation>
    <scope>NUCLEOTIDE SEQUENCE [LARGE SCALE GENOMIC DNA]</scope>
    <source>
        <strain evidence="4 5">Lz1y</strain>
    </source>
</reference>
<dbReference type="InterPro" id="IPR001650">
    <property type="entry name" value="Helicase_C-like"/>
</dbReference>
<name>M7NF52_9MICC</name>
<feature type="chain" id="PRO_5039558347" evidence="2">
    <location>
        <begin position="22"/>
        <end position="242"/>
    </location>
</feature>
<protein>
    <submittedName>
        <fullName evidence="4">SNF2 family DNA/RNA helicase</fullName>
    </submittedName>
</protein>
<dbReference type="GO" id="GO:0031297">
    <property type="term" value="P:replication fork processing"/>
    <property type="evidence" value="ECO:0007669"/>
    <property type="project" value="TreeGrafter"/>
</dbReference>
<dbReference type="InterPro" id="IPR027417">
    <property type="entry name" value="P-loop_NTPase"/>
</dbReference>
<dbReference type="Gene3D" id="3.40.50.300">
    <property type="entry name" value="P-loop containing nucleotide triphosphate hydrolases"/>
    <property type="match status" value="1"/>
</dbReference>
<keyword evidence="4" id="KW-0067">ATP-binding</keyword>
<dbReference type="SUPFAM" id="SSF52540">
    <property type="entry name" value="P-loop containing nucleoside triphosphate hydrolases"/>
    <property type="match status" value="1"/>
</dbReference>
<keyword evidence="5" id="KW-1185">Reference proteome</keyword>
<dbReference type="Pfam" id="PF00271">
    <property type="entry name" value="Helicase_C"/>
    <property type="match status" value="1"/>
</dbReference>